<gene>
    <name evidence="8" type="ORF">Pla123a_48490</name>
</gene>
<keyword evidence="3 6" id="KW-0812">Transmembrane</keyword>
<dbReference type="InterPro" id="IPR051791">
    <property type="entry name" value="Pra-immunoreactive"/>
</dbReference>
<evidence type="ECO:0000259" key="7">
    <source>
        <dbReference type="Pfam" id="PF06271"/>
    </source>
</evidence>
<keyword evidence="4 6" id="KW-1133">Transmembrane helix</keyword>
<keyword evidence="5 6" id="KW-0472">Membrane</keyword>
<name>A0A5C5XTD2_9BACT</name>
<protein>
    <submittedName>
        <fullName evidence="8">RDD family protein</fullName>
    </submittedName>
</protein>
<dbReference type="Pfam" id="PF06271">
    <property type="entry name" value="RDD"/>
    <property type="match status" value="1"/>
</dbReference>
<evidence type="ECO:0000256" key="2">
    <source>
        <dbReference type="ARBA" id="ARBA00022475"/>
    </source>
</evidence>
<evidence type="ECO:0000256" key="4">
    <source>
        <dbReference type="ARBA" id="ARBA00022989"/>
    </source>
</evidence>
<sequence>MPDAPNPYASPLSEDAESGDQREYMFGSRLAGRGQRLVAIIIDGIVLNIVMLPAYYLFKIGFFQAPPANPEEFNPLNVWSIYATMSPLQLVLTIVTPAAAYLLVNGYLLSASGQTVGKKALGIKIVRKDGSKAEFSRLILHRYFLLWFIGLIPIIGMIFGLLDPLMIFRKSRYCLHDDIADTAVVLA</sequence>
<keyword evidence="9" id="KW-1185">Reference proteome</keyword>
<dbReference type="RefSeq" id="WP_197528254.1">
    <property type="nucleotide sequence ID" value="NZ_SJPO01000018.1"/>
</dbReference>
<feature type="transmembrane region" description="Helical" evidence="6">
    <location>
        <begin position="37"/>
        <end position="58"/>
    </location>
</feature>
<evidence type="ECO:0000256" key="3">
    <source>
        <dbReference type="ARBA" id="ARBA00022692"/>
    </source>
</evidence>
<evidence type="ECO:0000256" key="6">
    <source>
        <dbReference type="SAM" id="Phobius"/>
    </source>
</evidence>
<feature type="domain" description="RDD" evidence="7">
    <location>
        <begin position="31"/>
        <end position="180"/>
    </location>
</feature>
<organism evidence="8 9">
    <name type="scientific">Posidoniimonas polymericola</name>
    <dbReference type="NCBI Taxonomy" id="2528002"/>
    <lineage>
        <taxon>Bacteria</taxon>
        <taxon>Pseudomonadati</taxon>
        <taxon>Planctomycetota</taxon>
        <taxon>Planctomycetia</taxon>
        <taxon>Pirellulales</taxon>
        <taxon>Lacipirellulaceae</taxon>
        <taxon>Posidoniimonas</taxon>
    </lineage>
</organism>
<feature type="transmembrane region" description="Helical" evidence="6">
    <location>
        <begin position="143"/>
        <end position="162"/>
    </location>
</feature>
<accession>A0A5C5XTD2</accession>
<dbReference type="Proteomes" id="UP000318478">
    <property type="component" value="Unassembled WGS sequence"/>
</dbReference>
<comment type="caution">
    <text evidence="8">The sequence shown here is derived from an EMBL/GenBank/DDBJ whole genome shotgun (WGS) entry which is preliminary data.</text>
</comment>
<dbReference type="InterPro" id="IPR010432">
    <property type="entry name" value="RDD"/>
</dbReference>
<comment type="subcellular location">
    <subcellularLocation>
        <location evidence="1">Cell membrane</location>
        <topology evidence="1">Multi-pass membrane protein</topology>
    </subcellularLocation>
</comment>
<keyword evidence="2" id="KW-1003">Cell membrane</keyword>
<feature type="transmembrane region" description="Helical" evidence="6">
    <location>
        <begin position="78"/>
        <end position="104"/>
    </location>
</feature>
<dbReference type="GO" id="GO:0005886">
    <property type="term" value="C:plasma membrane"/>
    <property type="evidence" value="ECO:0007669"/>
    <property type="project" value="UniProtKB-SubCell"/>
</dbReference>
<dbReference type="AlphaFoldDB" id="A0A5C5XTD2"/>
<evidence type="ECO:0000256" key="1">
    <source>
        <dbReference type="ARBA" id="ARBA00004651"/>
    </source>
</evidence>
<proteinExistence type="predicted"/>
<dbReference type="PANTHER" id="PTHR36115">
    <property type="entry name" value="PROLINE-RICH ANTIGEN HOMOLOG-RELATED"/>
    <property type="match status" value="1"/>
</dbReference>
<evidence type="ECO:0000256" key="5">
    <source>
        <dbReference type="ARBA" id="ARBA00023136"/>
    </source>
</evidence>
<evidence type="ECO:0000313" key="9">
    <source>
        <dbReference type="Proteomes" id="UP000318478"/>
    </source>
</evidence>
<evidence type="ECO:0000313" key="8">
    <source>
        <dbReference type="EMBL" id="TWT65938.1"/>
    </source>
</evidence>
<dbReference type="EMBL" id="SJPO01000018">
    <property type="protein sequence ID" value="TWT65938.1"/>
    <property type="molecule type" value="Genomic_DNA"/>
</dbReference>
<reference evidence="8 9" key="1">
    <citation type="submission" date="2019-02" db="EMBL/GenBank/DDBJ databases">
        <title>Deep-cultivation of Planctomycetes and their phenomic and genomic characterization uncovers novel biology.</title>
        <authorList>
            <person name="Wiegand S."/>
            <person name="Jogler M."/>
            <person name="Boedeker C."/>
            <person name="Pinto D."/>
            <person name="Vollmers J."/>
            <person name="Rivas-Marin E."/>
            <person name="Kohn T."/>
            <person name="Peeters S.H."/>
            <person name="Heuer A."/>
            <person name="Rast P."/>
            <person name="Oberbeckmann S."/>
            <person name="Bunk B."/>
            <person name="Jeske O."/>
            <person name="Meyerdierks A."/>
            <person name="Storesund J.E."/>
            <person name="Kallscheuer N."/>
            <person name="Luecker S."/>
            <person name="Lage O.M."/>
            <person name="Pohl T."/>
            <person name="Merkel B.J."/>
            <person name="Hornburger P."/>
            <person name="Mueller R.-W."/>
            <person name="Bruemmer F."/>
            <person name="Labrenz M."/>
            <person name="Spormann A.M."/>
            <person name="Op Den Camp H."/>
            <person name="Overmann J."/>
            <person name="Amann R."/>
            <person name="Jetten M.S.M."/>
            <person name="Mascher T."/>
            <person name="Medema M.H."/>
            <person name="Devos D.P."/>
            <person name="Kaster A.-K."/>
            <person name="Ovreas L."/>
            <person name="Rohde M."/>
            <person name="Galperin M.Y."/>
            <person name="Jogler C."/>
        </authorList>
    </citation>
    <scope>NUCLEOTIDE SEQUENCE [LARGE SCALE GENOMIC DNA]</scope>
    <source>
        <strain evidence="8 9">Pla123a</strain>
    </source>
</reference>